<feature type="transmembrane region" description="Helical" evidence="1">
    <location>
        <begin position="146"/>
        <end position="168"/>
    </location>
</feature>
<accession>A0A941D5D4</accession>
<feature type="transmembrane region" description="Helical" evidence="1">
    <location>
        <begin position="220"/>
        <end position="241"/>
    </location>
</feature>
<dbReference type="Pfam" id="PF02517">
    <property type="entry name" value="Rce1-like"/>
    <property type="match status" value="1"/>
</dbReference>
<feature type="transmembrane region" description="Helical" evidence="1">
    <location>
        <begin position="36"/>
        <end position="56"/>
    </location>
</feature>
<dbReference type="GO" id="GO:0004175">
    <property type="term" value="F:endopeptidase activity"/>
    <property type="evidence" value="ECO:0007669"/>
    <property type="project" value="UniProtKB-ARBA"/>
</dbReference>
<feature type="domain" description="CAAX prenyl protease 2/Lysostaphin resistance protein A-like" evidence="2">
    <location>
        <begin position="185"/>
        <end position="293"/>
    </location>
</feature>
<comment type="caution">
    <text evidence="3">The sequence shown here is derived from an EMBL/GenBank/DDBJ whole genome shotgun (WGS) entry which is preliminary data.</text>
</comment>
<evidence type="ECO:0000256" key="1">
    <source>
        <dbReference type="SAM" id="Phobius"/>
    </source>
</evidence>
<proteinExistence type="predicted"/>
<feature type="transmembrane region" description="Helical" evidence="1">
    <location>
        <begin position="77"/>
        <end position="96"/>
    </location>
</feature>
<feature type="transmembrane region" description="Helical" evidence="1">
    <location>
        <begin position="108"/>
        <end position="134"/>
    </location>
</feature>
<protein>
    <submittedName>
        <fullName evidence="3">CPBP family intramembrane metalloprotease</fullName>
    </submittedName>
</protein>
<sequence>MAAMTGRGRVVAYLALYAALWGAAFAYLFYKQADWTFPLVSLGVFGIALSGVAWALTRKSDPPAVRVRRPVAELTAVLIFMVIYAVGFLGFGMQALKASMPDGQTRDLLILAVKLAVHVVAPALLLLAFGGRVAPLFSTGLDRKGFWSTLIVMGAIFLALLSVVSPSLKQIGDLHAPIQVLAWAAPAAFVWIALEAGLAEEFLFRAVLQTRLAAVLRSETGAVVLGALVFALAHVPGLYLRGAPGDDGYSTDLFQVIAFTIASLSPLALMLGVVWARTRSLLLVVLLHATIDILPFLPEFLTHWAGITPAVH</sequence>
<dbReference type="RefSeq" id="WP_215341967.1">
    <property type="nucleotide sequence ID" value="NZ_JAGSGD010000001.1"/>
</dbReference>
<dbReference type="AlphaFoldDB" id="A0A941D5D4"/>
<organism evidence="3 4">
    <name type="scientific">Phenylobacterium glaciei</name>
    <dbReference type="NCBI Taxonomy" id="2803784"/>
    <lineage>
        <taxon>Bacteria</taxon>
        <taxon>Pseudomonadati</taxon>
        <taxon>Pseudomonadota</taxon>
        <taxon>Alphaproteobacteria</taxon>
        <taxon>Caulobacterales</taxon>
        <taxon>Caulobacteraceae</taxon>
        <taxon>Phenylobacterium</taxon>
    </lineage>
</organism>
<keyword evidence="3" id="KW-0378">Hydrolase</keyword>
<keyword evidence="1" id="KW-0812">Transmembrane</keyword>
<keyword evidence="4" id="KW-1185">Reference proteome</keyword>
<evidence type="ECO:0000313" key="3">
    <source>
        <dbReference type="EMBL" id="MBR7621088.1"/>
    </source>
</evidence>
<feature type="transmembrane region" description="Helical" evidence="1">
    <location>
        <begin position="12"/>
        <end position="30"/>
    </location>
</feature>
<dbReference type="PANTHER" id="PTHR43592:SF15">
    <property type="entry name" value="CAAX AMINO TERMINAL PROTEASE FAMILY PROTEIN"/>
    <property type="match status" value="1"/>
</dbReference>
<dbReference type="InterPro" id="IPR003675">
    <property type="entry name" value="Rce1/LyrA-like_dom"/>
</dbReference>
<reference evidence="3" key="1">
    <citation type="submission" date="2021-04" db="EMBL/GenBank/DDBJ databases">
        <title>Draft genome assembly of strain Phenylobacterium sp. 20VBR1 using MiniION and Illumina platforms.</title>
        <authorList>
            <person name="Thomas F.A."/>
            <person name="Krishnan K.P."/>
            <person name="Sinha R.K."/>
        </authorList>
    </citation>
    <scope>NUCLEOTIDE SEQUENCE</scope>
    <source>
        <strain evidence="3">20VBR1</strain>
    </source>
</reference>
<keyword evidence="3" id="KW-0645">Protease</keyword>
<keyword evidence="3" id="KW-0482">Metalloprotease</keyword>
<dbReference type="GO" id="GO:0008237">
    <property type="term" value="F:metallopeptidase activity"/>
    <property type="evidence" value="ECO:0007669"/>
    <property type="project" value="UniProtKB-KW"/>
</dbReference>
<evidence type="ECO:0000259" key="2">
    <source>
        <dbReference type="Pfam" id="PF02517"/>
    </source>
</evidence>
<keyword evidence="1" id="KW-1133">Transmembrane helix</keyword>
<dbReference type="EMBL" id="JAGSGD010000001">
    <property type="protein sequence ID" value="MBR7621088.1"/>
    <property type="molecule type" value="Genomic_DNA"/>
</dbReference>
<feature type="transmembrane region" description="Helical" evidence="1">
    <location>
        <begin position="180"/>
        <end position="199"/>
    </location>
</feature>
<evidence type="ECO:0000313" key="4">
    <source>
        <dbReference type="Proteomes" id="UP000622580"/>
    </source>
</evidence>
<dbReference type="PANTHER" id="PTHR43592">
    <property type="entry name" value="CAAX AMINO TERMINAL PROTEASE"/>
    <property type="match status" value="1"/>
</dbReference>
<dbReference type="Proteomes" id="UP000622580">
    <property type="component" value="Unassembled WGS sequence"/>
</dbReference>
<feature type="transmembrane region" description="Helical" evidence="1">
    <location>
        <begin position="253"/>
        <end position="274"/>
    </location>
</feature>
<dbReference type="GO" id="GO:0080120">
    <property type="term" value="P:CAAX-box protein maturation"/>
    <property type="evidence" value="ECO:0007669"/>
    <property type="project" value="UniProtKB-ARBA"/>
</dbReference>
<name>A0A941D5D4_9CAUL</name>
<keyword evidence="1" id="KW-0472">Membrane</keyword>
<feature type="transmembrane region" description="Helical" evidence="1">
    <location>
        <begin position="281"/>
        <end position="298"/>
    </location>
</feature>
<gene>
    <name evidence="3" type="ORF">JKL49_16970</name>
</gene>